<dbReference type="SUPFAM" id="SSF49373">
    <property type="entry name" value="Invasin/intimin cell-adhesion fragments"/>
    <property type="match status" value="1"/>
</dbReference>
<dbReference type="GO" id="GO:0009279">
    <property type="term" value="C:cell outer membrane"/>
    <property type="evidence" value="ECO:0007669"/>
    <property type="project" value="TreeGrafter"/>
</dbReference>
<name>A0A484ZKN7_9GAMM</name>
<dbReference type="InterPro" id="IPR051715">
    <property type="entry name" value="Intimin-Invasin_domain"/>
</dbReference>
<dbReference type="OrthoDB" id="7065811at2"/>
<dbReference type="Gene3D" id="3.10.100.10">
    <property type="entry name" value="Mannose-Binding Protein A, subunit A"/>
    <property type="match status" value="1"/>
</dbReference>
<feature type="domain" description="Invasin" evidence="2">
    <location>
        <begin position="218"/>
        <end position="292"/>
    </location>
</feature>
<dbReference type="InterPro" id="IPR016186">
    <property type="entry name" value="C-type_lectin-like/link_sf"/>
</dbReference>
<evidence type="ECO:0000259" key="2">
    <source>
        <dbReference type="Pfam" id="PF21764"/>
    </source>
</evidence>
<evidence type="ECO:0000256" key="1">
    <source>
        <dbReference type="SAM" id="Phobius"/>
    </source>
</evidence>
<dbReference type="Proteomes" id="UP000373449">
    <property type="component" value="Unassembled WGS sequence"/>
</dbReference>
<dbReference type="EMBL" id="CAADJA010000002">
    <property type="protein sequence ID" value="VFS49052.1"/>
    <property type="molecule type" value="Genomic_DNA"/>
</dbReference>
<keyword evidence="1" id="KW-0472">Membrane</keyword>
<reference evidence="3 4" key="1">
    <citation type="submission" date="2019-03" db="EMBL/GenBank/DDBJ databases">
        <authorList>
            <consortium name="Pathogen Informatics"/>
        </authorList>
    </citation>
    <scope>NUCLEOTIDE SEQUENCE [LARGE SCALE GENOMIC DNA]</scope>
    <source>
        <strain evidence="3 4">NCTC12282</strain>
    </source>
</reference>
<dbReference type="RefSeq" id="WP_127526453.1">
    <property type="nucleotide sequence ID" value="NZ_CAADJA010000002.1"/>
</dbReference>
<proteinExistence type="predicted"/>
<organism evidence="3 4">
    <name type="scientific">Budvicia aquatica</name>
    <dbReference type="NCBI Taxonomy" id="82979"/>
    <lineage>
        <taxon>Bacteria</taxon>
        <taxon>Pseudomonadati</taxon>
        <taxon>Pseudomonadota</taxon>
        <taxon>Gammaproteobacteria</taxon>
        <taxon>Enterobacterales</taxon>
        <taxon>Budviciaceae</taxon>
        <taxon>Budvicia</taxon>
    </lineage>
</organism>
<evidence type="ECO:0000313" key="3">
    <source>
        <dbReference type="EMBL" id="VFS49052.1"/>
    </source>
</evidence>
<dbReference type="SUPFAM" id="SSF56436">
    <property type="entry name" value="C-type lectin-like"/>
    <property type="match status" value="1"/>
</dbReference>
<sequence>MGEIAELSHASINTPGYVAWQPARLTGTNNIHMDAVFVTQDNIMKIRIINTVVTATVGCVSFLLVMMSLGAQAQSVSTQSIKGRVPTASGNILIQGPGGLVIEDNVAVSLSAAPAQFSVSPDTTDLILSDSDGDLGLTAEVDSAAGTLIWTSHQTPLTAEQVARAFGAEFAGRTLTVRASAPVTVSSRDGDPRSGTQTLHSATYTLHVPELPLPVTALLVGGAEFPVTSGFPTQGFVGATFQVRLGDTVANNALYTWSTQSDWVSVDSQGRVSFMATPSSTHKTVVIKAIDKVGGGESIYTFTVNEWFIHQGSVAGTASQADSACAAQSGGNYAVPSWTRLSAGPGSARAGDGPLWNAWGSLSAYGAGWHDYSYWARETQGGNRYDVYLASGNVGNNPPASLWFITCSQSL</sequence>
<dbReference type="InterPro" id="IPR016187">
    <property type="entry name" value="CTDL_fold"/>
</dbReference>
<dbReference type="PANTHER" id="PTHR39576">
    <property type="entry name" value="ATTACHING AND EFFACING PROTEIN HOMOLOG-RELATED-RELATED"/>
    <property type="match status" value="1"/>
</dbReference>
<dbReference type="InterPro" id="IPR008964">
    <property type="entry name" value="Invasin/intimin_cell_adhesion"/>
</dbReference>
<feature type="transmembrane region" description="Helical" evidence="1">
    <location>
        <begin position="48"/>
        <end position="71"/>
    </location>
</feature>
<keyword evidence="1" id="KW-0812">Transmembrane</keyword>
<protein>
    <submittedName>
        <fullName evidence="3">Invasin</fullName>
    </submittedName>
</protein>
<dbReference type="AlphaFoldDB" id="A0A484ZKN7"/>
<dbReference type="Pfam" id="PF21764">
    <property type="entry name" value="Invasin_D4"/>
    <property type="match status" value="1"/>
</dbReference>
<evidence type="ECO:0000313" key="4">
    <source>
        <dbReference type="Proteomes" id="UP000373449"/>
    </source>
</evidence>
<accession>A0A484ZKN7</accession>
<dbReference type="Gene3D" id="2.60.40.1080">
    <property type="match status" value="1"/>
</dbReference>
<gene>
    <name evidence="3" type="ORF">NCTC12282_03512</name>
</gene>
<dbReference type="PANTHER" id="PTHR39576:SF2">
    <property type="entry name" value="ATTACHING AND EFFACING PROTEIN HOMOLOG-RELATED"/>
    <property type="match status" value="1"/>
</dbReference>
<keyword evidence="1" id="KW-1133">Transmembrane helix</keyword>
<dbReference type="InterPro" id="IPR048658">
    <property type="entry name" value="Invasin_D4"/>
</dbReference>